<sequence>MTLQEGAKIRTVLFTFKVIPAVSKNNLILGRPGMASFHAAVSTDHSAIAFPTPKGIAVVYADQTTKVLQAQTMQTSSSNSPDIRMENMQKPERWVMNLAYLEQIITIGHTLSTQGRDHLKQLLRNNFDIFAWKPEDMKGVLRELAEHRLHVYKSADPVVLKRRKMGPDRSREDVDQVRDLVNAGILREVHYPTWVANPVMVKKGNDTWRMCIDYKNLRLI</sequence>
<evidence type="ECO:0000313" key="1">
    <source>
        <dbReference type="EMBL" id="KAI3794810.1"/>
    </source>
</evidence>
<organism evidence="1 2">
    <name type="scientific">Smallanthus sonchifolius</name>
    <dbReference type="NCBI Taxonomy" id="185202"/>
    <lineage>
        <taxon>Eukaryota</taxon>
        <taxon>Viridiplantae</taxon>
        <taxon>Streptophyta</taxon>
        <taxon>Embryophyta</taxon>
        <taxon>Tracheophyta</taxon>
        <taxon>Spermatophyta</taxon>
        <taxon>Magnoliopsida</taxon>
        <taxon>eudicotyledons</taxon>
        <taxon>Gunneridae</taxon>
        <taxon>Pentapetalae</taxon>
        <taxon>asterids</taxon>
        <taxon>campanulids</taxon>
        <taxon>Asterales</taxon>
        <taxon>Asteraceae</taxon>
        <taxon>Asteroideae</taxon>
        <taxon>Heliantheae alliance</taxon>
        <taxon>Millerieae</taxon>
        <taxon>Smallanthus</taxon>
    </lineage>
</organism>
<gene>
    <name evidence="1" type="ORF">L1987_37449</name>
</gene>
<dbReference type="Proteomes" id="UP001056120">
    <property type="component" value="Linkage Group LG12"/>
</dbReference>
<protein>
    <submittedName>
        <fullName evidence="1">Uncharacterized protein</fullName>
    </submittedName>
</protein>
<comment type="caution">
    <text evidence="1">The sequence shown here is derived from an EMBL/GenBank/DDBJ whole genome shotgun (WGS) entry which is preliminary data.</text>
</comment>
<accession>A0ACB9HI71</accession>
<proteinExistence type="predicted"/>
<reference evidence="2" key="1">
    <citation type="journal article" date="2022" name="Mol. Ecol. Resour.">
        <title>The genomes of chicory, endive, great burdock and yacon provide insights into Asteraceae palaeo-polyploidization history and plant inulin production.</title>
        <authorList>
            <person name="Fan W."/>
            <person name="Wang S."/>
            <person name="Wang H."/>
            <person name="Wang A."/>
            <person name="Jiang F."/>
            <person name="Liu H."/>
            <person name="Zhao H."/>
            <person name="Xu D."/>
            <person name="Zhang Y."/>
        </authorList>
    </citation>
    <scope>NUCLEOTIDE SEQUENCE [LARGE SCALE GENOMIC DNA]</scope>
    <source>
        <strain evidence="2">cv. Yunnan</strain>
    </source>
</reference>
<reference evidence="1 2" key="2">
    <citation type="journal article" date="2022" name="Mol. Ecol. Resour.">
        <title>The genomes of chicory, endive, great burdock and yacon provide insights into Asteraceae paleo-polyploidization history and plant inulin production.</title>
        <authorList>
            <person name="Fan W."/>
            <person name="Wang S."/>
            <person name="Wang H."/>
            <person name="Wang A."/>
            <person name="Jiang F."/>
            <person name="Liu H."/>
            <person name="Zhao H."/>
            <person name="Xu D."/>
            <person name="Zhang Y."/>
        </authorList>
    </citation>
    <scope>NUCLEOTIDE SEQUENCE [LARGE SCALE GENOMIC DNA]</scope>
    <source>
        <strain evidence="2">cv. Yunnan</strain>
        <tissue evidence="1">Leaves</tissue>
    </source>
</reference>
<name>A0ACB9HI71_9ASTR</name>
<evidence type="ECO:0000313" key="2">
    <source>
        <dbReference type="Proteomes" id="UP001056120"/>
    </source>
</evidence>
<dbReference type="EMBL" id="CM042029">
    <property type="protein sequence ID" value="KAI3794810.1"/>
    <property type="molecule type" value="Genomic_DNA"/>
</dbReference>
<keyword evidence="2" id="KW-1185">Reference proteome</keyword>